<evidence type="ECO:0000313" key="1">
    <source>
        <dbReference type="EMBL" id="MFJ1470091.1"/>
    </source>
</evidence>
<dbReference type="Proteomes" id="UP001168096">
    <property type="component" value="Unassembled WGS sequence"/>
</dbReference>
<accession>A0ACC7MIA0</accession>
<proteinExistence type="predicted"/>
<organism evidence="1 2">
    <name type="scientific">Massilia orientalis</name>
    <dbReference type="NCBI Taxonomy" id="3050128"/>
    <lineage>
        <taxon>Bacteria</taxon>
        <taxon>Pseudomonadati</taxon>
        <taxon>Pseudomonadota</taxon>
        <taxon>Betaproteobacteria</taxon>
        <taxon>Burkholderiales</taxon>
        <taxon>Oxalobacteraceae</taxon>
        <taxon>Telluria group</taxon>
        <taxon>Massilia</taxon>
    </lineage>
</organism>
<sequence>MNKKSLTPEYRAQLEAAALMPTNVGGSDVVLTVDEPAAPGYRAYISNEAHSAVPANLETDEMRIAVFPEGSTEPTVYLAVRGREGLLTWHKENVGISVDRPAPMPIAKLLGLVTSNAILQALQAEVEQDQSAAPRAS</sequence>
<reference evidence="1" key="1">
    <citation type="submission" date="2024-11" db="EMBL/GenBank/DDBJ databases">
        <title>Description of Massilia orientalis sp. nov., isolated from rhizosphere soil of Ageratina adenophora.</title>
        <authorList>
            <person name="Wang Y."/>
        </authorList>
    </citation>
    <scope>NUCLEOTIDE SEQUENCE</scope>
    <source>
        <strain evidence="1">YIM B02787</strain>
    </source>
</reference>
<evidence type="ECO:0000313" key="2">
    <source>
        <dbReference type="Proteomes" id="UP001168096"/>
    </source>
</evidence>
<dbReference type="EMBL" id="JASNRB020000013">
    <property type="protein sequence ID" value="MFJ1470091.1"/>
    <property type="molecule type" value="Genomic_DNA"/>
</dbReference>
<keyword evidence="2" id="KW-1185">Reference proteome</keyword>
<comment type="caution">
    <text evidence="1">The sequence shown here is derived from an EMBL/GenBank/DDBJ whole genome shotgun (WGS) entry which is preliminary data.</text>
</comment>
<protein>
    <submittedName>
        <fullName evidence="1">Uncharacterized protein</fullName>
    </submittedName>
</protein>
<gene>
    <name evidence="1" type="ORF">QPK29_020450</name>
</gene>
<name>A0ACC7MIA0_9BURK</name>